<dbReference type="Proteomes" id="UP000000851">
    <property type="component" value="Chromosome"/>
</dbReference>
<dbReference type="PANTHER" id="PTHR36113">
    <property type="entry name" value="LYASE, PUTATIVE-RELATED-RELATED"/>
    <property type="match status" value="1"/>
</dbReference>
<dbReference type="PANTHER" id="PTHR36113:SF6">
    <property type="entry name" value="FOSFOMYCIN RESISTANCE PROTEIN FOSX"/>
    <property type="match status" value="1"/>
</dbReference>
<protein>
    <recommendedName>
        <fullName evidence="1">VOC domain-containing protein</fullName>
    </recommendedName>
</protein>
<dbReference type="Gene3D" id="3.10.180.10">
    <property type="entry name" value="2,3-Dihydroxybiphenyl 1,2-Dioxygenase, domain 1"/>
    <property type="match status" value="1"/>
</dbReference>
<dbReference type="AlphaFoldDB" id="C7QA60"/>
<sequence length="148" mass="16118">MPPTGFHHVEIWVEDLRAVEASWAWLLGQLGWELYQNWPEGRSWRNGDAYLVVEQSSAVRPGLPYDRLRPGLNHVAVHAPDETTVDRIQAAGPAHGWEQLFADVYPHAGGPEHYAAYLADVAGFEVEVVAPSAAGTAQHGKSAADAEG</sequence>
<dbReference type="OrthoDB" id="21342at2"/>
<accession>C7QA60</accession>
<proteinExistence type="predicted"/>
<dbReference type="PROSITE" id="PS51819">
    <property type="entry name" value="VOC"/>
    <property type="match status" value="1"/>
</dbReference>
<dbReference type="EMBL" id="CP001700">
    <property type="protein sequence ID" value="ACU70458.1"/>
    <property type="molecule type" value="Genomic_DNA"/>
</dbReference>
<organism evidence="2 3">
    <name type="scientific">Catenulispora acidiphila (strain DSM 44928 / JCM 14897 / NBRC 102108 / NRRL B-24433 / ID139908)</name>
    <dbReference type="NCBI Taxonomy" id="479433"/>
    <lineage>
        <taxon>Bacteria</taxon>
        <taxon>Bacillati</taxon>
        <taxon>Actinomycetota</taxon>
        <taxon>Actinomycetes</taxon>
        <taxon>Catenulisporales</taxon>
        <taxon>Catenulisporaceae</taxon>
        <taxon>Catenulispora</taxon>
    </lineage>
</organism>
<name>C7QA60_CATAD</name>
<dbReference type="InParanoid" id="C7QA60"/>
<evidence type="ECO:0000313" key="2">
    <source>
        <dbReference type="EMBL" id="ACU70458.1"/>
    </source>
</evidence>
<evidence type="ECO:0000313" key="3">
    <source>
        <dbReference type="Proteomes" id="UP000000851"/>
    </source>
</evidence>
<dbReference type="KEGG" id="cai:Caci_1537"/>
<dbReference type="SUPFAM" id="SSF54593">
    <property type="entry name" value="Glyoxalase/Bleomycin resistance protein/Dihydroxybiphenyl dioxygenase"/>
    <property type="match status" value="1"/>
</dbReference>
<dbReference type="eggNOG" id="COG0346">
    <property type="taxonomic scope" value="Bacteria"/>
</dbReference>
<reference evidence="2 3" key="1">
    <citation type="journal article" date="2009" name="Stand. Genomic Sci.">
        <title>Complete genome sequence of Catenulispora acidiphila type strain (ID 139908).</title>
        <authorList>
            <person name="Copeland A."/>
            <person name="Lapidus A."/>
            <person name="Glavina Del Rio T."/>
            <person name="Nolan M."/>
            <person name="Lucas S."/>
            <person name="Chen F."/>
            <person name="Tice H."/>
            <person name="Cheng J.F."/>
            <person name="Bruce D."/>
            <person name="Goodwin L."/>
            <person name="Pitluck S."/>
            <person name="Mikhailova N."/>
            <person name="Pati A."/>
            <person name="Ivanova N."/>
            <person name="Mavromatis K."/>
            <person name="Chen A."/>
            <person name="Palaniappan K."/>
            <person name="Chain P."/>
            <person name="Land M."/>
            <person name="Hauser L."/>
            <person name="Chang Y.J."/>
            <person name="Jeffries C.D."/>
            <person name="Chertkov O."/>
            <person name="Brettin T."/>
            <person name="Detter J.C."/>
            <person name="Han C."/>
            <person name="Ali Z."/>
            <person name="Tindall B.J."/>
            <person name="Goker M."/>
            <person name="Bristow J."/>
            <person name="Eisen J.A."/>
            <person name="Markowitz V."/>
            <person name="Hugenholtz P."/>
            <person name="Kyrpides N.C."/>
            <person name="Klenk H.P."/>
        </authorList>
    </citation>
    <scope>NUCLEOTIDE SEQUENCE [LARGE SCALE GENOMIC DNA]</scope>
    <source>
        <strain evidence="3">DSM 44928 / JCM 14897 / NBRC 102108 / NRRL B-24433 / ID139908</strain>
    </source>
</reference>
<dbReference type="HOGENOM" id="CLU_046006_9_0_11"/>
<dbReference type="InterPro" id="IPR037523">
    <property type="entry name" value="VOC_core"/>
</dbReference>
<keyword evidence="3" id="KW-1185">Reference proteome</keyword>
<feature type="domain" description="VOC" evidence="1">
    <location>
        <begin position="5"/>
        <end position="131"/>
    </location>
</feature>
<evidence type="ECO:0000259" key="1">
    <source>
        <dbReference type="PROSITE" id="PS51819"/>
    </source>
</evidence>
<dbReference type="RefSeq" id="WP_012785752.1">
    <property type="nucleotide sequence ID" value="NC_013131.1"/>
</dbReference>
<dbReference type="Pfam" id="PF13669">
    <property type="entry name" value="Glyoxalase_4"/>
    <property type="match status" value="1"/>
</dbReference>
<dbReference type="STRING" id="479433.Caci_1537"/>
<gene>
    <name evidence="2" type="ordered locus">Caci_1537</name>
</gene>
<dbReference type="InterPro" id="IPR029068">
    <property type="entry name" value="Glyas_Bleomycin-R_OHBP_Dase"/>
</dbReference>
<dbReference type="InterPro" id="IPR051332">
    <property type="entry name" value="Fosfomycin_Res_Enzymes"/>
</dbReference>